<keyword evidence="2" id="KW-1185">Reference proteome</keyword>
<dbReference type="Proteomes" id="UP000827549">
    <property type="component" value="Chromosome 6"/>
</dbReference>
<reference evidence="1" key="1">
    <citation type="submission" date="2023-10" db="EMBL/GenBank/DDBJ databases">
        <authorList>
            <person name="Noh H."/>
        </authorList>
    </citation>
    <scope>NUCLEOTIDE SEQUENCE</scope>
    <source>
        <strain evidence="1">DUCC4014</strain>
    </source>
</reference>
<proteinExistence type="predicted"/>
<gene>
    <name evidence="1" type="ORF">LOC62_06G008046</name>
</gene>
<protein>
    <submittedName>
        <fullName evidence="1">Uncharacterized protein</fullName>
    </submittedName>
</protein>
<evidence type="ECO:0000313" key="2">
    <source>
        <dbReference type="Proteomes" id="UP000827549"/>
    </source>
</evidence>
<accession>A0AAF0YGD2</accession>
<dbReference type="EMBL" id="CP086719">
    <property type="protein sequence ID" value="WOO84529.1"/>
    <property type="molecule type" value="Genomic_DNA"/>
</dbReference>
<dbReference type="AlphaFoldDB" id="A0AAF0YGD2"/>
<dbReference type="RefSeq" id="XP_062630555.1">
    <property type="nucleotide sequence ID" value="XM_062774571.1"/>
</dbReference>
<evidence type="ECO:0000313" key="1">
    <source>
        <dbReference type="EMBL" id="WOO84529.1"/>
    </source>
</evidence>
<dbReference type="GeneID" id="87811216"/>
<organism evidence="1 2">
    <name type="scientific">Vanrija pseudolonga</name>
    <dbReference type="NCBI Taxonomy" id="143232"/>
    <lineage>
        <taxon>Eukaryota</taxon>
        <taxon>Fungi</taxon>
        <taxon>Dikarya</taxon>
        <taxon>Basidiomycota</taxon>
        <taxon>Agaricomycotina</taxon>
        <taxon>Tremellomycetes</taxon>
        <taxon>Trichosporonales</taxon>
        <taxon>Trichosporonaceae</taxon>
        <taxon>Vanrija</taxon>
    </lineage>
</organism>
<sequence length="185" mass="20116">MPLTISTLIILTTAHHDPDSPEPAPIMGMLKRAVPTAYTEHRAATAHKADMAARNARLKRLETELHTTPAPSRAMLVTYEAELKDYNLRKEPFDASRPSNPVFLAALARCAHDVAAQAVYIADPVLLLSLALSFDHLGSRAARDALLALLRAMGPLRANATLGKLSKTILVKPSVAQLSFMMPYL</sequence>
<name>A0AAF0YGD2_9TREE</name>